<feature type="domain" description="Hexokinase N-terminal" evidence="10">
    <location>
        <begin position="8"/>
        <end position="202"/>
    </location>
</feature>
<dbReference type="eggNOG" id="COG5026">
    <property type="taxonomic scope" value="Bacteria"/>
</dbReference>
<dbReference type="GO" id="GO:0006006">
    <property type="term" value="P:glucose metabolic process"/>
    <property type="evidence" value="ECO:0007669"/>
    <property type="project" value="TreeGrafter"/>
</dbReference>
<dbReference type="GO" id="GO:0004340">
    <property type="term" value="F:glucokinase activity"/>
    <property type="evidence" value="ECO:0007669"/>
    <property type="project" value="TreeGrafter"/>
</dbReference>
<name>A4J5I2_DESRM</name>
<organism evidence="12 13">
    <name type="scientific">Desulforamulus reducens (strain ATCC BAA-1160 / DSM 100696 / MI-1)</name>
    <name type="common">Desulfotomaculum reducens</name>
    <dbReference type="NCBI Taxonomy" id="349161"/>
    <lineage>
        <taxon>Bacteria</taxon>
        <taxon>Bacillati</taxon>
        <taxon>Bacillota</taxon>
        <taxon>Clostridia</taxon>
        <taxon>Eubacteriales</taxon>
        <taxon>Peptococcaceae</taxon>
        <taxon>Desulforamulus</taxon>
    </lineage>
</organism>
<comment type="pathway">
    <text evidence="2">Carbohydrate metabolism.</text>
</comment>
<dbReference type="InterPro" id="IPR001312">
    <property type="entry name" value="Hexokinase"/>
</dbReference>
<reference evidence="12 13" key="1">
    <citation type="submission" date="2007-03" db="EMBL/GenBank/DDBJ databases">
        <title>Complete sequence of Desulfotomaculum reducens MI-1.</title>
        <authorList>
            <consortium name="US DOE Joint Genome Institute"/>
            <person name="Copeland A."/>
            <person name="Lucas S."/>
            <person name="Lapidus A."/>
            <person name="Barry K."/>
            <person name="Detter J.C."/>
            <person name="Glavina del Rio T."/>
            <person name="Hammon N."/>
            <person name="Israni S."/>
            <person name="Dalin E."/>
            <person name="Tice H."/>
            <person name="Pitluck S."/>
            <person name="Sims D."/>
            <person name="Brettin T."/>
            <person name="Bruce D."/>
            <person name="Han C."/>
            <person name="Tapia R."/>
            <person name="Schmutz J."/>
            <person name="Larimer F."/>
            <person name="Land M."/>
            <person name="Hauser L."/>
            <person name="Kyrpides N."/>
            <person name="Kim E."/>
            <person name="Tebo B.M."/>
            <person name="Richardson P."/>
        </authorList>
    </citation>
    <scope>NUCLEOTIDE SEQUENCE [LARGE SCALE GENOMIC DNA]</scope>
    <source>
        <strain evidence="12 13">MI-1</strain>
    </source>
</reference>
<dbReference type="GO" id="GO:0008865">
    <property type="term" value="F:fructokinase activity"/>
    <property type="evidence" value="ECO:0007669"/>
    <property type="project" value="TreeGrafter"/>
</dbReference>
<dbReference type="Proteomes" id="UP000001556">
    <property type="component" value="Chromosome"/>
</dbReference>
<comment type="pathway">
    <text evidence="1">Carbohydrate degradation.</text>
</comment>
<dbReference type="PROSITE" id="PS51748">
    <property type="entry name" value="HEXOKINASE_2"/>
    <property type="match status" value="1"/>
</dbReference>
<comment type="catalytic activity">
    <reaction evidence="9">
        <text>D-fructose + ATP = D-fructose 6-phosphate + ADP + H(+)</text>
        <dbReference type="Rhea" id="RHEA:16125"/>
        <dbReference type="ChEBI" id="CHEBI:15378"/>
        <dbReference type="ChEBI" id="CHEBI:30616"/>
        <dbReference type="ChEBI" id="CHEBI:37721"/>
        <dbReference type="ChEBI" id="CHEBI:61527"/>
        <dbReference type="ChEBI" id="CHEBI:456216"/>
        <dbReference type="EC" id="2.7.1.1"/>
    </reaction>
    <physiologicalReaction direction="left-to-right" evidence="9">
        <dbReference type="Rhea" id="RHEA:16126"/>
    </physiologicalReaction>
</comment>
<dbReference type="InterPro" id="IPR022673">
    <property type="entry name" value="Hexokinase_C"/>
</dbReference>
<sequence length="440" mass="48589">MGRLARKLNQIEKDFYLSLGMVNDIARNFRAEMVAGQSGDSSLKMLHTFITPPTGQETGEFLAVDFGGTNVRIQLVELLGKGRYRIRKNHSVMLCDPAGSYDYTLECTSGEELFDFIVEQIVKLIDNKTHYFLGHTFSFPTKQIDPARAILINWTKEFKTAGTEGKEVTSLLENALKRKSIRNVQPLSIINDTTATLLTAAYGNDCANIGSICGTGHNTCYLEAAAGPVIINMESGNFNKFPLTTFDLVLNEASEQPNLQQLEKAVSGRYVGEIVRLIILDFVAEKMLFSRGINGIDEPFSIQAPEVSLMIRGNHKPDDLLDLAHWVGVKWCVKSPSADELIALRCIAQTVICRASRLIAATFLGVLQHIDPELKSRQVIGIDGSMFQNMPFFLQGILEIFSNIYEDKAANIVLKYIRDASGVGAAIAAARMKSLQVKGN</sequence>
<keyword evidence="4 12" id="KW-0808">Transferase</keyword>
<keyword evidence="7" id="KW-0067">ATP-binding</keyword>
<dbReference type="GO" id="GO:0005524">
    <property type="term" value="F:ATP binding"/>
    <property type="evidence" value="ECO:0007669"/>
    <property type="project" value="UniProtKB-KW"/>
</dbReference>
<comment type="similarity">
    <text evidence="3">Belongs to the hexokinase family.</text>
</comment>
<evidence type="ECO:0000256" key="7">
    <source>
        <dbReference type="ARBA" id="ARBA00022840"/>
    </source>
</evidence>
<dbReference type="RefSeq" id="WP_011878147.1">
    <property type="nucleotide sequence ID" value="NC_009253.1"/>
</dbReference>
<dbReference type="PANTHER" id="PTHR19443">
    <property type="entry name" value="HEXOKINASE"/>
    <property type="match status" value="1"/>
</dbReference>
<evidence type="ECO:0000256" key="1">
    <source>
        <dbReference type="ARBA" id="ARBA00004921"/>
    </source>
</evidence>
<dbReference type="HOGENOM" id="CLU_014393_5_3_9"/>
<evidence type="ECO:0000259" key="10">
    <source>
        <dbReference type="Pfam" id="PF00349"/>
    </source>
</evidence>
<evidence type="ECO:0000256" key="4">
    <source>
        <dbReference type="ARBA" id="ARBA00022679"/>
    </source>
</evidence>
<accession>A4J5I2</accession>
<keyword evidence="8" id="KW-0324">Glycolysis</keyword>
<feature type="domain" description="Hexokinase C-terminal" evidence="11">
    <location>
        <begin position="209"/>
        <end position="430"/>
    </location>
</feature>
<dbReference type="GO" id="GO:0001678">
    <property type="term" value="P:intracellular glucose homeostasis"/>
    <property type="evidence" value="ECO:0007669"/>
    <property type="project" value="InterPro"/>
</dbReference>
<dbReference type="Gene3D" id="3.40.367.20">
    <property type="match status" value="1"/>
</dbReference>
<evidence type="ECO:0000313" key="12">
    <source>
        <dbReference type="EMBL" id="ABO50335.1"/>
    </source>
</evidence>
<evidence type="ECO:0000256" key="5">
    <source>
        <dbReference type="ARBA" id="ARBA00022741"/>
    </source>
</evidence>
<keyword evidence="6 12" id="KW-0418">Kinase</keyword>
<evidence type="ECO:0000256" key="9">
    <source>
        <dbReference type="ARBA" id="ARBA00047905"/>
    </source>
</evidence>
<dbReference type="EC" id="2.7.1.1" evidence="12"/>
<dbReference type="SUPFAM" id="SSF53067">
    <property type="entry name" value="Actin-like ATPase domain"/>
    <property type="match status" value="2"/>
</dbReference>
<dbReference type="EMBL" id="CP000612">
    <property type="protein sequence ID" value="ABO50335.1"/>
    <property type="molecule type" value="Genomic_DNA"/>
</dbReference>
<keyword evidence="13" id="KW-1185">Reference proteome</keyword>
<dbReference type="PRINTS" id="PR00475">
    <property type="entry name" value="HEXOKINASE"/>
</dbReference>
<dbReference type="PANTHER" id="PTHR19443:SF16">
    <property type="entry name" value="HEXOKINASE TYPE 1-RELATED"/>
    <property type="match status" value="1"/>
</dbReference>
<dbReference type="Gene3D" id="3.30.420.40">
    <property type="match status" value="1"/>
</dbReference>
<proteinExistence type="inferred from homology"/>
<evidence type="ECO:0000256" key="3">
    <source>
        <dbReference type="ARBA" id="ARBA00009225"/>
    </source>
</evidence>
<evidence type="ECO:0000259" key="11">
    <source>
        <dbReference type="Pfam" id="PF03727"/>
    </source>
</evidence>
<dbReference type="STRING" id="349161.Dred_1810"/>
<dbReference type="Pfam" id="PF03727">
    <property type="entry name" value="Hexokinase_2"/>
    <property type="match status" value="1"/>
</dbReference>
<evidence type="ECO:0000313" key="13">
    <source>
        <dbReference type="Proteomes" id="UP000001556"/>
    </source>
</evidence>
<dbReference type="AlphaFoldDB" id="A4J5I2"/>
<dbReference type="GO" id="GO:0006096">
    <property type="term" value="P:glycolytic process"/>
    <property type="evidence" value="ECO:0007669"/>
    <property type="project" value="UniProtKB-UniPathway"/>
</dbReference>
<dbReference type="InterPro" id="IPR022672">
    <property type="entry name" value="Hexokinase_N"/>
</dbReference>
<protein>
    <submittedName>
        <fullName evidence="12">Hexokinase</fullName>
        <ecNumber evidence="12">2.7.1.1</ecNumber>
    </submittedName>
</protein>
<dbReference type="GO" id="GO:0005536">
    <property type="term" value="F:D-glucose binding"/>
    <property type="evidence" value="ECO:0007669"/>
    <property type="project" value="InterPro"/>
</dbReference>
<evidence type="ECO:0000256" key="8">
    <source>
        <dbReference type="ARBA" id="ARBA00023152"/>
    </source>
</evidence>
<dbReference type="Pfam" id="PF00349">
    <property type="entry name" value="Hexokinase_1"/>
    <property type="match status" value="1"/>
</dbReference>
<dbReference type="GO" id="GO:0005829">
    <property type="term" value="C:cytosol"/>
    <property type="evidence" value="ECO:0007669"/>
    <property type="project" value="TreeGrafter"/>
</dbReference>
<keyword evidence="5" id="KW-0547">Nucleotide-binding</keyword>
<dbReference type="SMR" id="A4J5I2"/>
<dbReference type="UniPathway" id="UPA00109">
    <property type="reaction ID" value="UER00180"/>
</dbReference>
<dbReference type="KEGG" id="drm:Dred_1810"/>
<evidence type="ECO:0000256" key="2">
    <source>
        <dbReference type="ARBA" id="ARBA00005007"/>
    </source>
</evidence>
<dbReference type="InterPro" id="IPR043129">
    <property type="entry name" value="ATPase_NBD"/>
</dbReference>
<gene>
    <name evidence="12" type="ordered locus">Dred_1810</name>
</gene>
<evidence type="ECO:0000256" key="6">
    <source>
        <dbReference type="ARBA" id="ARBA00022777"/>
    </source>
</evidence>